<keyword evidence="2" id="KW-1003">Cell membrane</keyword>
<organism evidence="8 9">
    <name type="scientific">Paracoccus haeundaensis</name>
    <dbReference type="NCBI Taxonomy" id="225362"/>
    <lineage>
        <taxon>Bacteria</taxon>
        <taxon>Pseudomonadati</taxon>
        <taxon>Pseudomonadota</taxon>
        <taxon>Alphaproteobacteria</taxon>
        <taxon>Rhodobacterales</taxon>
        <taxon>Paracoccaceae</taxon>
        <taxon>Paracoccus</taxon>
    </lineage>
</organism>
<gene>
    <name evidence="8" type="ORF">FHD67_12630</name>
</gene>
<evidence type="ECO:0000313" key="9">
    <source>
        <dbReference type="Proteomes" id="UP000304880"/>
    </source>
</evidence>
<dbReference type="PANTHER" id="PTHR42709">
    <property type="entry name" value="ALKALINE PHOSPHATASE LIKE PROTEIN"/>
    <property type="match status" value="1"/>
</dbReference>
<reference evidence="8 9" key="1">
    <citation type="submission" date="2019-06" db="EMBL/GenBank/DDBJ databases">
        <authorList>
            <person name="Li J."/>
        </authorList>
    </citation>
    <scope>NUCLEOTIDE SEQUENCE [LARGE SCALE GENOMIC DNA]</scope>
    <source>
        <strain evidence="8 9">CGMCC 1.8012</strain>
    </source>
</reference>
<protein>
    <recommendedName>
        <fullName evidence="7">VTT domain-containing protein</fullName>
    </recommendedName>
</protein>
<evidence type="ECO:0000256" key="1">
    <source>
        <dbReference type="ARBA" id="ARBA00004651"/>
    </source>
</evidence>
<keyword evidence="3 6" id="KW-0812">Transmembrane</keyword>
<dbReference type="RefSeq" id="WP_139598874.1">
    <property type="nucleotide sequence ID" value="NZ_VDDC01000021.1"/>
</dbReference>
<keyword evidence="9" id="KW-1185">Reference proteome</keyword>
<accession>A0A5C4R4N6</accession>
<evidence type="ECO:0000313" key="8">
    <source>
        <dbReference type="EMBL" id="TNH38892.1"/>
    </source>
</evidence>
<name>A0A5C4R4N6_9RHOB</name>
<feature type="transmembrane region" description="Helical" evidence="6">
    <location>
        <begin position="50"/>
        <end position="72"/>
    </location>
</feature>
<keyword evidence="4 6" id="KW-1133">Transmembrane helix</keyword>
<comment type="subcellular location">
    <subcellularLocation>
        <location evidence="1">Cell membrane</location>
        <topology evidence="1">Multi-pass membrane protein</topology>
    </subcellularLocation>
</comment>
<evidence type="ECO:0000259" key="7">
    <source>
        <dbReference type="Pfam" id="PF09335"/>
    </source>
</evidence>
<feature type="domain" description="VTT" evidence="7">
    <location>
        <begin position="30"/>
        <end position="151"/>
    </location>
</feature>
<dbReference type="InterPro" id="IPR032816">
    <property type="entry name" value="VTT_dom"/>
</dbReference>
<feature type="transmembrane region" description="Helical" evidence="6">
    <location>
        <begin position="163"/>
        <end position="181"/>
    </location>
</feature>
<dbReference type="PANTHER" id="PTHR42709:SF6">
    <property type="entry name" value="UNDECAPRENYL PHOSPHATE TRANSPORTER A"/>
    <property type="match status" value="1"/>
</dbReference>
<dbReference type="Proteomes" id="UP000304880">
    <property type="component" value="Unassembled WGS sequence"/>
</dbReference>
<keyword evidence="5 6" id="KW-0472">Membrane</keyword>
<evidence type="ECO:0000256" key="6">
    <source>
        <dbReference type="SAM" id="Phobius"/>
    </source>
</evidence>
<comment type="caution">
    <text evidence="8">The sequence shown here is derived from an EMBL/GenBank/DDBJ whole genome shotgun (WGS) entry which is preliminary data.</text>
</comment>
<sequence length="196" mass="19966">MIAQLTALLPVWGPWLVGAMAFLSCMMVPVPTSAVLVAAGALTGTGHLDLGLIGAGAVLGASAGDAAAFLLARRMRPWLMRGRRGAILARAQALIARRGAGAVFLSRWLVTPLGPATNYVAGAAGLSLARFMAASIPGEMLWAALHLGAGHLAGRGFRGDEAAALKALAAAAVLAAAIWAGRRLWHRRSGAAIYGA</sequence>
<evidence type="ECO:0000256" key="3">
    <source>
        <dbReference type="ARBA" id="ARBA00022692"/>
    </source>
</evidence>
<evidence type="ECO:0000256" key="5">
    <source>
        <dbReference type="ARBA" id="ARBA00023136"/>
    </source>
</evidence>
<evidence type="ECO:0000256" key="4">
    <source>
        <dbReference type="ARBA" id="ARBA00022989"/>
    </source>
</evidence>
<dbReference type="Pfam" id="PF09335">
    <property type="entry name" value="VTT_dom"/>
    <property type="match status" value="1"/>
</dbReference>
<dbReference type="InterPro" id="IPR051311">
    <property type="entry name" value="DedA_domain"/>
</dbReference>
<dbReference type="GO" id="GO:0005886">
    <property type="term" value="C:plasma membrane"/>
    <property type="evidence" value="ECO:0007669"/>
    <property type="project" value="UniProtKB-SubCell"/>
</dbReference>
<evidence type="ECO:0000256" key="2">
    <source>
        <dbReference type="ARBA" id="ARBA00022475"/>
    </source>
</evidence>
<proteinExistence type="predicted"/>
<dbReference type="AlphaFoldDB" id="A0A5C4R4N6"/>
<dbReference type="EMBL" id="VDDC01000021">
    <property type="protein sequence ID" value="TNH38892.1"/>
    <property type="molecule type" value="Genomic_DNA"/>
</dbReference>